<dbReference type="Proteomes" id="UP000247540">
    <property type="component" value="Unassembled WGS sequence"/>
</dbReference>
<evidence type="ECO:0000256" key="2">
    <source>
        <dbReference type="ARBA" id="ARBA00023015"/>
    </source>
</evidence>
<dbReference type="Gene3D" id="1.10.10.10">
    <property type="entry name" value="Winged helix-like DNA-binding domain superfamily/Winged helix DNA-binding domain"/>
    <property type="match status" value="1"/>
</dbReference>
<dbReference type="PANTHER" id="PTHR30126:SF77">
    <property type="entry name" value="TRANSCRIPTIONAL REGULATORY PROTEIN"/>
    <property type="match status" value="1"/>
</dbReference>
<dbReference type="InterPro" id="IPR036388">
    <property type="entry name" value="WH-like_DNA-bd_sf"/>
</dbReference>
<accession>A0A318SD78</accession>
<evidence type="ECO:0000313" key="6">
    <source>
        <dbReference type="EMBL" id="PYE73415.1"/>
    </source>
</evidence>
<protein>
    <submittedName>
        <fullName evidence="6">LysR family transcriptional regulator</fullName>
    </submittedName>
</protein>
<keyword evidence="4" id="KW-0804">Transcription</keyword>
<dbReference type="Gene3D" id="3.40.190.290">
    <property type="match status" value="1"/>
</dbReference>
<comment type="caution">
    <text evidence="6">The sequence shown here is derived from an EMBL/GenBank/DDBJ whole genome shotgun (WGS) entry which is preliminary data.</text>
</comment>
<dbReference type="SUPFAM" id="SSF53850">
    <property type="entry name" value="Periplasmic binding protein-like II"/>
    <property type="match status" value="1"/>
</dbReference>
<feature type="domain" description="HTH lysR-type" evidence="5">
    <location>
        <begin position="1"/>
        <end position="25"/>
    </location>
</feature>
<reference evidence="6 7" key="1">
    <citation type="submission" date="2018-06" db="EMBL/GenBank/DDBJ databases">
        <title>Genomic Encyclopedia of Type Strains, Phase III (KMG-III): the genomes of soil and plant-associated and newly described type strains.</title>
        <authorList>
            <person name="Whitman W."/>
        </authorList>
    </citation>
    <scope>NUCLEOTIDE SEQUENCE [LARGE SCALE GENOMIC DNA]</scope>
    <source>
        <strain evidence="6 7">CECT 7646</strain>
    </source>
</reference>
<keyword evidence="7" id="KW-1185">Reference proteome</keyword>
<evidence type="ECO:0000256" key="4">
    <source>
        <dbReference type="ARBA" id="ARBA00023163"/>
    </source>
</evidence>
<keyword evidence="2" id="KW-0805">Transcription regulation</keyword>
<evidence type="ECO:0000256" key="1">
    <source>
        <dbReference type="ARBA" id="ARBA00009437"/>
    </source>
</evidence>
<dbReference type="Pfam" id="PF03466">
    <property type="entry name" value="LysR_substrate"/>
    <property type="match status" value="1"/>
</dbReference>
<dbReference type="AlphaFoldDB" id="A0A318SD78"/>
<dbReference type="PANTHER" id="PTHR30126">
    <property type="entry name" value="HTH-TYPE TRANSCRIPTIONAL REGULATOR"/>
    <property type="match status" value="1"/>
</dbReference>
<comment type="similarity">
    <text evidence="1">Belongs to the LysR transcriptional regulatory family.</text>
</comment>
<proteinExistence type="inferred from homology"/>
<dbReference type="PROSITE" id="PS50931">
    <property type="entry name" value="HTH_LYSR"/>
    <property type="match status" value="1"/>
</dbReference>
<evidence type="ECO:0000259" key="5">
    <source>
        <dbReference type="PROSITE" id="PS50931"/>
    </source>
</evidence>
<dbReference type="Gene3D" id="3.40.190.10">
    <property type="entry name" value="Periplasmic binding protein-like II"/>
    <property type="match status" value="1"/>
</dbReference>
<dbReference type="InterPro" id="IPR000847">
    <property type="entry name" value="LysR_HTH_N"/>
</dbReference>
<organism evidence="6 7">
    <name type="scientific">Xylophilus ampelinus</name>
    <dbReference type="NCBI Taxonomy" id="54067"/>
    <lineage>
        <taxon>Bacteria</taxon>
        <taxon>Pseudomonadati</taxon>
        <taxon>Pseudomonadota</taxon>
        <taxon>Betaproteobacteria</taxon>
        <taxon>Burkholderiales</taxon>
        <taxon>Xylophilus</taxon>
    </lineage>
</organism>
<dbReference type="EMBL" id="QJTC01000034">
    <property type="protein sequence ID" value="PYE73415.1"/>
    <property type="molecule type" value="Genomic_DNA"/>
</dbReference>
<evidence type="ECO:0000256" key="3">
    <source>
        <dbReference type="ARBA" id="ARBA00023125"/>
    </source>
</evidence>
<dbReference type="GO" id="GO:0000976">
    <property type="term" value="F:transcription cis-regulatory region binding"/>
    <property type="evidence" value="ECO:0007669"/>
    <property type="project" value="TreeGrafter"/>
</dbReference>
<dbReference type="InterPro" id="IPR005119">
    <property type="entry name" value="LysR_subst-bd"/>
</dbReference>
<sequence length="275" mass="30692">MRVNALEKELGVTLFDWDHKKLQLTAEGARLLRHAEALVEATRSLERTAQSSTAAVGRIRLGLIETAVHTCLPDLMKAVAVHLPEIQLDLKVDLTRHLADQLMQREVDLIMRVGGESQNPYVVTEDLMEFPMHWIARRGLVRVRDPMKALHMQLLMQMRGTMPFEASTALVQQLAAQQGMISSDLRISGIPSLAALVSLVREGVGVGVMPGIVVKENLDRGELVQLALPKPEPFRVSVCYPRNVVPSVAKVVDEVRRATRNYCRRLGEQWVRSTG</sequence>
<dbReference type="GO" id="GO:0003700">
    <property type="term" value="F:DNA-binding transcription factor activity"/>
    <property type="evidence" value="ECO:0007669"/>
    <property type="project" value="InterPro"/>
</dbReference>
<name>A0A318SD78_9BURK</name>
<dbReference type="SUPFAM" id="SSF46785">
    <property type="entry name" value="Winged helix' DNA-binding domain"/>
    <property type="match status" value="1"/>
</dbReference>
<gene>
    <name evidence="6" type="ORF">DFQ15_1342</name>
</gene>
<keyword evidence="3" id="KW-0238">DNA-binding</keyword>
<dbReference type="CDD" id="cd05466">
    <property type="entry name" value="PBP2_LTTR_substrate"/>
    <property type="match status" value="1"/>
</dbReference>
<dbReference type="InterPro" id="IPR036390">
    <property type="entry name" value="WH_DNA-bd_sf"/>
</dbReference>
<evidence type="ECO:0000313" key="7">
    <source>
        <dbReference type="Proteomes" id="UP000247540"/>
    </source>
</evidence>